<dbReference type="PROSITE" id="PS51392">
    <property type="entry name" value="KEN"/>
    <property type="match status" value="1"/>
</dbReference>
<evidence type="ECO:0000256" key="8">
    <source>
        <dbReference type="ARBA" id="ARBA00022729"/>
    </source>
</evidence>
<evidence type="ECO:0000256" key="1">
    <source>
        <dbReference type="ARBA" id="ARBA00001946"/>
    </source>
</evidence>
<evidence type="ECO:0000256" key="20">
    <source>
        <dbReference type="SAM" id="MobiDB-lite"/>
    </source>
</evidence>
<dbReference type="PROSITE" id="PS50011">
    <property type="entry name" value="PROTEIN_KINASE_DOM"/>
    <property type="match status" value="1"/>
</dbReference>
<dbReference type="PANTHER" id="PTHR13954">
    <property type="entry name" value="IRE1-RELATED"/>
    <property type="match status" value="1"/>
</dbReference>
<dbReference type="EMBL" id="KN832970">
    <property type="protein sequence ID" value="KIM92233.1"/>
    <property type="molecule type" value="Genomic_DNA"/>
</dbReference>
<evidence type="ECO:0000313" key="24">
    <source>
        <dbReference type="EMBL" id="KIM92233.1"/>
    </source>
</evidence>
<keyword evidence="14" id="KW-1133">Transmembrane helix</keyword>
<comment type="cofactor">
    <cofactor evidence="1">
        <name>Mg(2+)</name>
        <dbReference type="ChEBI" id="CHEBI:18420"/>
    </cofactor>
</comment>
<evidence type="ECO:0000256" key="9">
    <source>
        <dbReference type="ARBA" id="ARBA00022741"/>
    </source>
</evidence>
<evidence type="ECO:0000256" key="15">
    <source>
        <dbReference type="ARBA" id="ARBA00023136"/>
    </source>
</evidence>
<dbReference type="Gene3D" id="1.20.1440.180">
    <property type="entry name" value="KEN domain"/>
    <property type="match status" value="1"/>
</dbReference>
<dbReference type="FunFam" id="1.20.1440.180:FF:000002">
    <property type="entry name" value="Serine/threonine-protein kinase/endoribonuclease IRE1"/>
    <property type="match status" value="1"/>
</dbReference>
<evidence type="ECO:0000256" key="4">
    <source>
        <dbReference type="ARBA" id="ARBA00022527"/>
    </source>
</evidence>
<keyword evidence="16" id="KW-0325">Glycoprotein</keyword>
<dbReference type="InterPro" id="IPR011047">
    <property type="entry name" value="Quinoprotein_ADH-like_sf"/>
</dbReference>
<reference evidence="25" key="2">
    <citation type="submission" date="2015-01" db="EMBL/GenBank/DDBJ databases">
        <title>Evolutionary Origins and Diversification of the Mycorrhizal Mutualists.</title>
        <authorList>
            <consortium name="DOE Joint Genome Institute"/>
            <consortium name="Mycorrhizal Genomics Consortium"/>
            <person name="Kohler A."/>
            <person name="Kuo A."/>
            <person name="Nagy L.G."/>
            <person name="Floudas D."/>
            <person name="Copeland A."/>
            <person name="Barry K.W."/>
            <person name="Cichocki N."/>
            <person name="Veneault-Fourrey C."/>
            <person name="LaButti K."/>
            <person name="Lindquist E.A."/>
            <person name="Lipzen A."/>
            <person name="Lundell T."/>
            <person name="Morin E."/>
            <person name="Murat C."/>
            <person name="Riley R."/>
            <person name="Ohm R."/>
            <person name="Sun H."/>
            <person name="Tunlid A."/>
            <person name="Henrissat B."/>
            <person name="Grigoriev I.V."/>
            <person name="Hibbett D.S."/>
            <person name="Martin F."/>
        </authorList>
    </citation>
    <scope>NUCLEOTIDE SEQUENCE [LARGE SCALE GENOMIC DNA]</scope>
    <source>
        <strain evidence="25">F 1598</strain>
    </source>
</reference>
<evidence type="ECO:0000256" key="16">
    <source>
        <dbReference type="ARBA" id="ARBA00023180"/>
    </source>
</evidence>
<sequence length="1146" mass="126409">MLRVFILCAILLAWLGLSCLAETLSVRRRALATRAAAQPHEYPFRPPISGANDGEEEDLQLMDIVLLASVDGKFHALNRTSGHTLWSMSSSAFPDSVPSTLGPLVRTSHVETDADTTDDDDSPHQELYIIEPQSGYIYIMTSPSSPLQRLTFSMSELVNMSPFSFSVGGDKRVFVGRKETSLFTLELETGKVKEVNAECPWNPFEDLHSDKHDIDLDELESSELPSPITEISIGRTDYHIAIHTHPANPSQPKPPVQNLSFSTYGPNNRDNTIQTMYRRSADDAYVQSFPNGDIFAFKTADKPAPIEPLWINKFSVPVVAIFDVVRSANKEEPFVLLQPRPRLEDGLTNMNKLPNFASAYVGLVQETGSLFAMSAEQFPLVAFTDSNENVPALSSDNGAVEDGTRKTCRNGASDRECLTGNRQLEESSWPWRNLLDGVPSVAPPPPNAGAGIGMGMSEPNRFQQLVDNASIVPPSWTWAGDRRPLSTLLSLEEQPHGMSILASILFTMCLSAMWLYRKIKPGRFPVNVADKGGVKDAQGADGEMKRAEITLAETVDGYGVAHLALVNKPQDVTPPAPKAIPFLTLPPSLQSASLISDDYVFLEGDNSGSDNNNIKSKDAGPGTVQPSEDLVEGEDSEREGDGTPGKRKGPKKKRRGKKKKASVVNGGLEDEDGDKEKERADNAQGQMIASPSGLVISPTPKAEPVGSSLIVSDTILGFGSHGTVVFSGSLQGRAVAVKRLLQDFVTLASREVSILQESDDHPNVIRYYYQEAHANFLYIALELCPASLADIIECPDQFRDISLTFEPKRALRQITSGLRHLHSLKLVHRDIKPQNILVSGPKKNGGKDGGHRMLISDFGLCKKLDVDQTSFLPTSQGAMAAGTVGWRAPEILRGEVKLDESTGEDSQSSRGSVGTPTGSTTTGKPTRLTKLVDIFALGCLFYYTLTSGGHPFGDRFEREVNILKNVKSLDGLERFGEEGSDAAELISSMLSTEAYDRPDTSTCLLHPFFWDHGRRLNFLQDASDRFEIMCRDPRDPDLITLESKAFDIVGNDWHSRLDRVFIENLGKFRKYDGKSLQDLLRALRNKKHHYQDLPENVKRHLGPMPEGFLSYFTRRFPRLFLHVHSVVASTSLRHEPMFRSYFELAE</sequence>
<evidence type="ECO:0000256" key="3">
    <source>
        <dbReference type="ARBA" id="ARBA00012513"/>
    </source>
</evidence>
<dbReference type="AlphaFoldDB" id="A0A0C3C084"/>
<comment type="catalytic activity">
    <reaction evidence="17">
        <text>L-threonyl-[protein] + ATP = O-phospho-L-threonyl-[protein] + ADP + H(+)</text>
        <dbReference type="Rhea" id="RHEA:46608"/>
        <dbReference type="Rhea" id="RHEA-COMP:11060"/>
        <dbReference type="Rhea" id="RHEA-COMP:11605"/>
        <dbReference type="ChEBI" id="CHEBI:15378"/>
        <dbReference type="ChEBI" id="CHEBI:30013"/>
        <dbReference type="ChEBI" id="CHEBI:30616"/>
        <dbReference type="ChEBI" id="CHEBI:61977"/>
        <dbReference type="ChEBI" id="CHEBI:456216"/>
        <dbReference type="EC" id="2.7.11.1"/>
    </reaction>
    <physiologicalReaction direction="left-to-right" evidence="17">
        <dbReference type="Rhea" id="RHEA:46609"/>
    </physiologicalReaction>
</comment>
<feature type="binding site" evidence="19">
    <location>
        <position position="738"/>
    </location>
    <ligand>
        <name>ATP</name>
        <dbReference type="ChEBI" id="CHEBI:30616"/>
    </ligand>
</feature>
<dbReference type="GO" id="GO:0016787">
    <property type="term" value="F:hydrolase activity"/>
    <property type="evidence" value="ECO:0007669"/>
    <property type="project" value="UniProtKB-KW"/>
</dbReference>
<feature type="compositionally biased region" description="Acidic residues" evidence="20">
    <location>
        <begin position="629"/>
        <end position="638"/>
    </location>
</feature>
<dbReference type="Pfam" id="PF06479">
    <property type="entry name" value="Ribonuc_2-5A"/>
    <property type="match status" value="1"/>
</dbReference>
<evidence type="ECO:0000256" key="6">
    <source>
        <dbReference type="ARBA" id="ARBA00022692"/>
    </source>
</evidence>
<dbReference type="InterPro" id="IPR017441">
    <property type="entry name" value="Protein_kinase_ATP_BS"/>
</dbReference>
<name>A0A0C3C084_PILCF</name>
<evidence type="ECO:0000259" key="23">
    <source>
        <dbReference type="PROSITE" id="PS51392"/>
    </source>
</evidence>
<keyword evidence="10" id="KW-0418">Kinase</keyword>
<keyword evidence="8 21" id="KW-0732">Signal</keyword>
<evidence type="ECO:0000256" key="7">
    <source>
        <dbReference type="ARBA" id="ARBA00022723"/>
    </source>
</evidence>
<feature type="domain" description="KEN" evidence="23">
    <location>
        <begin position="1012"/>
        <end position="1144"/>
    </location>
</feature>
<dbReference type="InterPro" id="IPR045133">
    <property type="entry name" value="IRE1/2-like"/>
</dbReference>
<evidence type="ECO:0000256" key="13">
    <source>
        <dbReference type="ARBA" id="ARBA00022842"/>
    </source>
</evidence>
<dbReference type="GO" id="GO:0046872">
    <property type="term" value="F:metal ion binding"/>
    <property type="evidence" value="ECO:0007669"/>
    <property type="project" value="UniProtKB-KW"/>
</dbReference>
<organism evidence="24 25">
    <name type="scientific">Piloderma croceum (strain F 1598)</name>
    <dbReference type="NCBI Taxonomy" id="765440"/>
    <lineage>
        <taxon>Eukaryota</taxon>
        <taxon>Fungi</taxon>
        <taxon>Dikarya</taxon>
        <taxon>Basidiomycota</taxon>
        <taxon>Agaricomycotina</taxon>
        <taxon>Agaricomycetes</taxon>
        <taxon>Agaricomycetidae</taxon>
        <taxon>Atheliales</taxon>
        <taxon>Atheliaceae</taxon>
        <taxon>Piloderma</taxon>
    </lineage>
</organism>
<dbReference type="GO" id="GO:0036498">
    <property type="term" value="P:IRE1-mediated unfolded protein response"/>
    <property type="evidence" value="ECO:0007669"/>
    <property type="project" value="UniProtKB-ARBA"/>
</dbReference>
<accession>A0A0C3C084</accession>
<dbReference type="PANTHER" id="PTHR13954:SF6">
    <property type="entry name" value="NON-SPECIFIC SERINE_THREONINE PROTEIN KINASE"/>
    <property type="match status" value="1"/>
</dbReference>
<feature type="signal peptide" evidence="21">
    <location>
        <begin position="1"/>
        <end position="21"/>
    </location>
</feature>
<dbReference type="InterPro" id="IPR018391">
    <property type="entry name" value="PQQ_b-propeller_rpt"/>
</dbReference>
<dbReference type="PROSITE" id="PS00108">
    <property type="entry name" value="PROTEIN_KINASE_ST"/>
    <property type="match status" value="1"/>
</dbReference>
<dbReference type="FunFam" id="3.30.200.20:FF:000077">
    <property type="entry name" value="Putative Serine/threonine-protein kinase/endoribonuclease IRE1"/>
    <property type="match status" value="1"/>
</dbReference>
<reference evidence="24 25" key="1">
    <citation type="submission" date="2014-04" db="EMBL/GenBank/DDBJ databases">
        <authorList>
            <consortium name="DOE Joint Genome Institute"/>
            <person name="Kuo A."/>
            <person name="Tarkka M."/>
            <person name="Buscot F."/>
            <person name="Kohler A."/>
            <person name="Nagy L.G."/>
            <person name="Floudas D."/>
            <person name="Copeland A."/>
            <person name="Barry K.W."/>
            <person name="Cichocki N."/>
            <person name="Veneault-Fourrey C."/>
            <person name="LaButti K."/>
            <person name="Lindquist E.A."/>
            <person name="Lipzen A."/>
            <person name="Lundell T."/>
            <person name="Morin E."/>
            <person name="Murat C."/>
            <person name="Sun H."/>
            <person name="Tunlid A."/>
            <person name="Henrissat B."/>
            <person name="Grigoriev I.V."/>
            <person name="Hibbett D.S."/>
            <person name="Martin F."/>
            <person name="Nordberg H.P."/>
            <person name="Cantor M.N."/>
            <person name="Hua S.X."/>
        </authorList>
    </citation>
    <scope>NUCLEOTIDE SEQUENCE [LARGE SCALE GENOMIC DNA]</scope>
    <source>
        <strain evidence="24 25">F 1598</strain>
    </source>
</reference>
<keyword evidence="4" id="KW-0723">Serine/threonine-protein kinase</keyword>
<keyword evidence="11" id="KW-0378">Hydrolase</keyword>
<evidence type="ECO:0000259" key="22">
    <source>
        <dbReference type="PROSITE" id="PS50011"/>
    </source>
</evidence>
<dbReference type="GO" id="GO:0004674">
    <property type="term" value="F:protein serine/threonine kinase activity"/>
    <property type="evidence" value="ECO:0007669"/>
    <property type="project" value="UniProtKB-KW"/>
</dbReference>
<evidence type="ECO:0000256" key="18">
    <source>
        <dbReference type="ARBA" id="ARBA00048977"/>
    </source>
</evidence>
<dbReference type="Gene3D" id="3.30.200.20">
    <property type="entry name" value="Phosphorylase Kinase, domain 1"/>
    <property type="match status" value="1"/>
</dbReference>
<dbReference type="SMART" id="SM00564">
    <property type="entry name" value="PQQ"/>
    <property type="match status" value="2"/>
</dbReference>
<dbReference type="OrthoDB" id="63989at2759"/>
<dbReference type="Pfam" id="PF00069">
    <property type="entry name" value="Pkinase"/>
    <property type="match status" value="1"/>
</dbReference>
<dbReference type="SMART" id="SM00580">
    <property type="entry name" value="PUG"/>
    <property type="match status" value="1"/>
</dbReference>
<feature type="chain" id="PRO_5002161980" description="non-specific serine/threonine protein kinase" evidence="21">
    <location>
        <begin position="22"/>
        <end position="1146"/>
    </location>
</feature>
<dbReference type="SUPFAM" id="SSF50998">
    <property type="entry name" value="Quinoprotein alcohol dehydrogenase-like"/>
    <property type="match status" value="1"/>
</dbReference>
<dbReference type="FunCoup" id="A0A0C3C084">
    <property type="interactions" value="127"/>
</dbReference>
<evidence type="ECO:0000256" key="10">
    <source>
        <dbReference type="ARBA" id="ARBA00022777"/>
    </source>
</evidence>
<dbReference type="GO" id="GO:0070059">
    <property type="term" value="P:intrinsic apoptotic signaling pathway in response to endoplasmic reticulum stress"/>
    <property type="evidence" value="ECO:0007669"/>
    <property type="project" value="TreeGrafter"/>
</dbReference>
<evidence type="ECO:0000256" key="21">
    <source>
        <dbReference type="SAM" id="SignalP"/>
    </source>
</evidence>
<keyword evidence="15" id="KW-0472">Membrane</keyword>
<dbReference type="GO" id="GO:0051082">
    <property type="term" value="F:unfolded protein binding"/>
    <property type="evidence" value="ECO:0007669"/>
    <property type="project" value="TreeGrafter"/>
</dbReference>
<dbReference type="InterPro" id="IPR011009">
    <property type="entry name" value="Kinase-like_dom_sf"/>
</dbReference>
<dbReference type="PROSITE" id="PS51257">
    <property type="entry name" value="PROKAR_LIPOPROTEIN"/>
    <property type="match status" value="1"/>
</dbReference>
<keyword evidence="25" id="KW-1185">Reference proteome</keyword>
<dbReference type="InterPro" id="IPR038357">
    <property type="entry name" value="KEN_sf"/>
</dbReference>
<dbReference type="HOGENOM" id="CLU_004875_2_1_1"/>
<evidence type="ECO:0000256" key="2">
    <source>
        <dbReference type="ARBA" id="ARBA00004479"/>
    </source>
</evidence>
<dbReference type="GO" id="GO:0005524">
    <property type="term" value="F:ATP binding"/>
    <property type="evidence" value="ECO:0007669"/>
    <property type="project" value="UniProtKB-UniRule"/>
</dbReference>
<dbReference type="FunFam" id="1.10.510.10:FF:000572">
    <property type="entry name" value="Serine/threonine-protein kinase/endoribonuclease IRE1"/>
    <property type="match status" value="1"/>
</dbReference>
<dbReference type="GO" id="GO:0006397">
    <property type="term" value="P:mRNA processing"/>
    <property type="evidence" value="ECO:0007669"/>
    <property type="project" value="InterPro"/>
</dbReference>
<feature type="compositionally biased region" description="Low complexity" evidence="20">
    <location>
        <begin position="908"/>
        <end position="924"/>
    </location>
</feature>
<feature type="region of interest" description="Disordered" evidence="20">
    <location>
        <begin position="606"/>
        <end position="681"/>
    </location>
</feature>
<dbReference type="InterPro" id="IPR010513">
    <property type="entry name" value="KEN_dom"/>
</dbReference>
<dbReference type="CDD" id="cd10422">
    <property type="entry name" value="RNase_Ire1"/>
    <property type="match status" value="1"/>
</dbReference>
<dbReference type="SUPFAM" id="SSF56112">
    <property type="entry name" value="Protein kinase-like (PK-like)"/>
    <property type="match status" value="1"/>
</dbReference>
<dbReference type="GO" id="GO:0004521">
    <property type="term" value="F:RNA endonuclease activity"/>
    <property type="evidence" value="ECO:0007669"/>
    <property type="project" value="InterPro"/>
</dbReference>
<keyword evidence="6" id="KW-0812">Transmembrane</keyword>
<dbReference type="Gene3D" id="1.10.510.10">
    <property type="entry name" value="Transferase(Phosphotransferase) domain 1"/>
    <property type="match status" value="1"/>
</dbReference>
<evidence type="ECO:0000256" key="5">
    <source>
        <dbReference type="ARBA" id="ARBA00022679"/>
    </source>
</evidence>
<evidence type="ECO:0000256" key="19">
    <source>
        <dbReference type="PROSITE-ProRule" id="PRU10141"/>
    </source>
</evidence>
<dbReference type="PROSITE" id="PS00107">
    <property type="entry name" value="PROTEIN_KINASE_ATP"/>
    <property type="match status" value="1"/>
</dbReference>
<keyword evidence="9 19" id="KW-0547">Nucleotide-binding</keyword>
<dbReference type="GO" id="GO:1990604">
    <property type="term" value="C:IRE1-TRAF2-ASK1 complex"/>
    <property type="evidence" value="ECO:0007669"/>
    <property type="project" value="TreeGrafter"/>
</dbReference>
<keyword evidence="5" id="KW-0808">Transferase</keyword>
<feature type="compositionally biased region" description="Basic residues" evidence="20">
    <location>
        <begin position="645"/>
        <end position="661"/>
    </location>
</feature>
<comment type="catalytic activity">
    <reaction evidence="18">
        <text>L-seryl-[protein] + ATP = O-phospho-L-seryl-[protein] + ADP + H(+)</text>
        <dbReference type="Rhea" id="RHEA:17989"/>
        <dbReference type="Rhea" id="RHEA-COMP:9863"/>
        <dbReference type="Rhea" id="RHEA-COMP:11604"/>
        <dbReference type="ChEBI" id="CHEBI:15378"/>
        <dbReference type="ChEBI" id="CHEBI:29999"/>
        <dbReference type="ChEBI" id="CHEBI:30616"/>
        <dbReference type="ChEBI" id="CHEBI:83421"/>
        <dbReference type="ChEBI" id="CHEBI:456216"/>
        <dbReference type="EC" id="2.7.11.1"/>
    </reaction>
    <physiologicalReaction direction="left-to-right" evidence="18">
        <dbReference type="Rhea" id="RHEA:17990"/>
    </physiologicalReaction>
</comment>
<evidence type="ECO:0000256" key="14">
    <source>
        <dbReference type="ARBA" id="ARBA00022989"/>
    </source>
</evidence>
<dbReference type="InterPro" id="IPR008271">
    <property type="entry name" value="Ser/Thr_kinase_AS"/>
</dbReference>
<gene>
    <name evidence="24" type="ORF">PILCRDRAFT_316</name>
</gene>
<comment type="subcellular location">
    <subcellularLocation>
        <location evidence="2">Membrane</location>
        <topology evidence="2">Single-pass type I membrane protein</topology>
    </subcellularLocation>
</comment>
<dbReference type="EC" id="2.7.11.1" evidence="3"/>
<evidence type="ECO:0000313" key="25">
    <source>
        <dbReference type="Proteomes" id="UP000054166"/>
    </source>
</evidence>
<feature type="region of interest" description="Disordered" evidence="20">
    <location>
        <begin position="898"/>
        <end position="924"/>
    </location>
</feature>
<keyword evidence="13" id="KW-0460">Magnesium</keyword>
<keyword evidence="12 19" id="KW-0067">ATP-binding</keyword>
<evidence type="ECO:0000256" key="11">
    <source>
        <dbReference type="ARBA" id="ARBA00022801"/>
    </source>
</evidence>
<dbReference type="Proteomes" id="UP000054166">
    <property type="component" value="Unassembled WGS sequence"/>
</dbReference>
<protein>
    <recommendedName>
        <fullName evidence="3">non-specific serine/threonine protein kinase</fullName>
        <ecNumber evidence="3">2.7.11.1</ecNumber>
    </recommendedName>
</protein>
<evidence type="ECO:0000256" key="12">
    <source>
        <dbReference type="ARBA" id="ARBA00022840"/>
    </source>
</evidence>
<evidence type="ECO:0000256" key="17">
    <source>
        <dbReference type="ARBA" id="ARBA00048659"/>
    </source>
</evidence>
<proteinExistence type="predicted"/>
<feature type="domain" description="Protein kinase" evidence="22">
    <location>
        <begin position="710"/>
        <end position="1009"/>
    </location>
</feature>
<dbReference type="InParanoid" id="A0A0C3C084"/>
<dbReference type="STRING" id="765440.A0A0C3C084"/>
<dbReference type="InterPro" id="IPR000719">
    <property type="entry name" value="Prot_kinase_dom"/>
</dbReference>
<keyword evidence="7" id="KW-0479">Metal-binding</keyword>
<dbReference type="SMART" id="SM00220">
    <property type="entry name" value="S_TKc"/>
    <property type="match status" value="1"/>
</dbReference>